<gene>
    <name evidence="1" type="ORF">Amac_009860</name>
</gene>
<dbReference type="AlphaFoldDB" id="A0A5M3WJM7"/>
<proteinExistence type="predicted"/>
<dbReference type="SUPFAM" id="SSF49899">
    <property type="entry name" value="Concanavalin A-like lectins/glucanases"/>
    <property type="match status" value="1"/>
</dbReference>
<dbReference type="Proteomes" id="UP000331127">
    <property type="component" value="Unassembled WGS sequence"/>
</dbReference>
<dbReference type="OrthoDB" id="5182475at2"/>
<evidence type="ECO:0000313" key="2">
    <source>
        <dbReference type="Proteomes" id="UP000331127"/>
    </source>
</evidence>
<dbReference type="RefSeq" id="WP_155353104.1">
    <property type="nucleotide sequence ID" value="NZ_BAAAHL010000012.1"/>
</dbReference>
<evidence type="ECO:0000313" key="1">
    <source>
        <dbReference type="EMBL" id="GES07391.1"/>
    </source>
</evidence>
<keyword evidence="2" id="KW-1185">Reference proteome</keyword>
<dbReference type="EMBL" id="BLAE01000006">
    <property type="protein sequence ID" value="GES07391.1"/>
    <property type="molecule type" value="Genomic_DNA"/>
</dbReference>
<protein>
    <submittedName>
        <fullName evidence="1">Uncharacterized protein</fullName>
    </submittedName>
</protein>
<name>A0A5M3WJM7_9ACTN</name>
<organism evidence="1 2">
    <name type="scientific">Acrocarpospora macrocephala</name>
    <dbReference type="NCBI Taxonomy" id="150177"/>
    <lineage>
        <taxon>Bacteria</taxon>
        <taxon>Bacillati</taxon>
        <taxon>Actinomycetota</taxon>
        <taxon>Actinomycetes</taxon>
        <taxon>Streptosporangiales</taxon>
        <taxon>Streptosporangiaceae</taxon>
        <taxon>Acrocarpospora</taxon>
    </lineage>
</organism>
<sequence>MAIRFDADGEDFTRALSLGSQTQLTVTGWFKISVDRGQFTTLWAVAESDFDSFLMLAADGTGTGLQVINHTNGTALTTLTVGTWYFVGVAINGTSQTILVRSASASSFTVTTNSSGPSSAVVADVLGIGETPPPGGFEWLNGAVANFKIWVGATLTQAEMEREAWTYLPWRTSGLTAWYPWAGSGSTVDLSGNGRTLSGGSGTSLEDGPPIAWRQGRRRLFLPTSIDVEANPAPILAPWSMPAPAVSAGASTAPGVIEAPWSMPAPVVEVFEGLPTVAEPGVILAPWSMPAPLVDAFSNATAAPGPILAPWTLPTPAVLVPIVPGDQITGPGQIEWNGFLLGRGTPYGLGNLEGWYDLPAIDTGNVAHPTRHGAESGRDLSQERIVTYSGLTRAPRDDWEETVEDLILATGVGEDDTEYPLAIRLLDHVYTGMGKVTRRAVPVDKHFRLGHSRIVVQWTLSDPRLLSKLNSAVIADGETQTILNAGNTATSPLIRIPGPSVIPQILFEPLVGGEVVDERLIEVDLTVADGENLIIDVKLGTISIGDTDHLDKLTGTSTSVPDLVLPAGQVRVSYTSEEGDAPPATVLWKHAIL</sequence>
<dbReference type="InterPro" id="IPR013320">
    <property type="entry name" value="ConA-like_dom_sf"/>
</dbReference>
<reference evidence="1 2" key="1">
    <citation type="submission" date="2019-10" db="EMBL/GenBank/DDBJ databases">
        <title>Whole genome shotgun sequence of Acrocarpospora macrocephala NBRC 16266.</title>
        <authorList>
            <person name="Ichikawa N."/>
            <person name="Kimura A."/>
            <person name="Kitahashi Y."/>
            <person name="Komaki H."/>
            <person name="Oguchi A."/>
        </authorList>
    </citation>
    <scope>NUCLEOTIDE SEQUENCE [LARGE SCALE GENOMIC DNA]</scope>
    <source>
        <strain evidence="1 2">NBRC 16266</strain>
    </source>
</reference>
<accession>A0A5M3WJM7</accession>
<dbReference type="Gene3D" id="2.60.120.200">
    <property type="match status" value="1"/>
</dbReference>
<comment type="caution">
    <text evidence="1">The sequence shown here is derived from an EMBL/GenBank/DDBJ whole genome shotgun (WGS) entry which is preliminary data.</text>
</comment>